<accession>A0A328VB78</accession>
<reference evidence="1 2" key="1">
    <citation type="submission" date="2016-08" db="EMBL/GenBank/DDBJ databases">
        <title>Analysis of Carbohydrate Active Enzymes in Thermogemmatispora T81 Reveals Carbohydrate Degradation Ability.</title>
        <authorList>
            <person name="Tomazini A."/>
            <person name="Lal S."/>
            <person name="Stott M."/>
            <person name="Henrissat B."/>
            <person name="Polikarpov I."/>
            <person name="Sparling R."/>
            <person name="Levin D.B."/>
        </authorList>
    </citation>
    <scope>NUCLEOTIDE SEQUENCE [LARGE SCALE GENOMIC DNA]</scope>
    <source>
        <strain evidence="1 2">T81</strain>
    </source>
</reference>
<protein>
    <submittedName>
        <fullName evidence="1">Uncharacterized protein</fullName>
    </submittedName>
</protein>
<dbReference type="Proteomes" id="UP000248706">
    <property type="component" value="Unassembled WGS sequence"/>
</dbReference>
<comment type="caution">
    <text evidence="1">The sequence shown here is derived from an EMBL/GenBank/DDBJ whole genome shotgun (WGS) entry which is preliminary data.</text>
</comment>
<evidence type="ECO:0000313" key="1">
    <source>
        <dbReference type="EMBL" id="RAQ94029.1"/>
    </source>
</evidence>
<proteinExistence type="predicted"/>
<name>A0A328VB78_9CHLR</name>
<gene>
    <name evidence="1" type="ORF">A4R35_00695</name>
</gene>
<dbReference type="AlphaFoldDB" id="A0A328VB78"/>
<dbReference type="EMBL" id="MCIF01000002">
    <property type="protein sequence ID" value="RAQ94029.1"/>
    <property type="molecule type" value="Genomic_DNA"/>
</dbReference>
<keyword evidence="2" id="KW-1185">Reference proteome</keyword>
<organism evidence="1 2">
    <name type="scientific">Thermogemmatispora tikiterensis</name>
    <dbReference type="NCBI Taxonomy" id="1825093"/>
    <lineage>
        <taxon>Bacteria</taxon>
        <taxon>Bacillati</taxon>
        <taxon>Chloroflexota</taxon>
        <taxon>Ktedonobacteria</taxon>
        <taxon>Thermogemmatisporales</taxon>
        <taxon>Thermogemmatisporaceae</taxon>
        <taxon>Thermogemmatispora</taxon>
    </lineage>
</organism>
<evidence type="ECO:0000313" key="2">
    <source>
        <dbReference type="Proteomes" id="UP000248706"/>
    </source>
</evidence>
<sequence length="78" mass="8500">MSEVAHDDMCTIAPPSLLCELVFGVWLARPSVYYRPPLSLQAAWQGGGKEEAKGCPLPSSSPLLLGRLDTWRAEGQED</sequence>
<dbReference type="RefSeq" id="WP_112425593.1">
    <property type="nucleotide sequence ID" value="NZ_MCIF01000002.1"/>
</dbReference>